<dbReference type="Pfam" id="PF00126">
    <property type="entry name" value="HTH_1"/>
    <property type="match status" value="1"/>
</dbReference>
<dbReference type="InterPro" id="IPR036390">
    <property type="entry name" value="WH_DNA-bd_sf"/>
</dbReference>
<accession>A0A934TRB2</accession>
<dbReference type="Gene3D" id="1.10.10.10">
    <property type="entry name" value="Winged helix-like DNA-binding domain superfamily/Winged helix DNA-binding domain"/>
    <property type="match status" value="1"/>
</dbReference>
<dbReference type="Gene3D" id="3.40.190.290">
    <property type="match status" value="1"/>
</dbReference>
<evidence type="ECO:0000313" key="7">
    <source>
        <dbReference type="Proteomes" id="UP000630528"/>
    </source>
</evidence>
<dbReference type="GO" id="GO:0003677">
    <property type="term" value="F:DNA binding"/>
    <property type="evidence" value="ECO:0007669"/>
    <property type="project" value="UniProtKB-KW"/>
</dbReference>
<feature type="domain" description="HTH lysR-type" evidence="5">
    <location>
        <begin position="1"/>
        <end position="58"/>
    </location>
</feature>
<dbReference type="InterPro" id="IPR050950">
    <property type="entry name" value="HTH-type_LysR_regulators"/>
</dbReference>
<keyword evidence="7" id="KW-1185">Reference proteome</keyword>
<sequence>MDLRDLKCFILTAELGSITRASGELGLVQSALSRKVQALEEELGCTLFNRLPRGIQLTPAGRRFLDRARRIVREVEFARSDAREGGGELSGAVSLGLSPTLAPLLAPDCLAQTAMDAPGIQLKIVEGFSSTLLDLLLTGRIDLAVLTNPPRTTMLRQEPSVSEEILVVTPPGARGIQPFFSLDELCNEPVVVTSGLRTVIEEQLHRHGRALNVAAEIDSVEAIRRMVMRGQAITLMPASTFHEDVREHRLDAFHVTHASLHRLLVIAQPLSGRDTPAIRQVAETLARQFSDLSDAGAFRLQARMSRKPSKPKRERS</sequence>
<dbReference type="FunFam" id="1.10.10.10:FF:000001">
    <property type="entry name" value="LysR family transcriptional regulator"/>
    <property type="match status" value="1"/>
</dbReference>
<dbReference type="PRINTS" id="PR00039">
    <property type="entry name" value="HTHLYSR"/>
</dbReference>
<dbReference type="GO" id="GO:0003700">
    <property type="term" value="F:DNA-binding transcription factor activity"/>
    <property type="evidence" value="ECO:0007669"/>
    <property type="project" value="InterPro"/>
</dbReference>
<dbReference type="GO" id="GO:0005829">
    <property type="term" value="C:cytosol"/>
    <property type="evidence" value="ECO:0007669"/>
    <property type="project" value="TreeGrafter"/>
</dbReference>
<dbReference type="Proteomes" id="UP000630528">
    <property type="component" value="Unassembled WGS sequence"/>
</dbReference>
<dbReference type="RefSeq" id="WP_201167836.1">
    <property type="nucleotide sequence ID" value="NZ_JAEPWM010000002.1"/>
</dbReference>
<dbReference type="SUPFAM" id="SSF46785">
    <property type="entry name" value="Winged helix' DNA-binding domain"/>
    <property type="match status" value="1"/>
</dbReference>
<evidence type="ECO:0000256" key="3">
    <source>
        <dbReference type="ARBA" id="ARBA00023125"/>
    </source>
</evidence>
<name>A0A934TRB2_9BURK</name>
<reference evidence="6" key="2">
    <citation type="submission" date="2021-01" db="EMBL/GenBank/DDBJ databases">
        <authorList>
            <person name="Kang M."/>
        </authorList>
    </citation>
    <scope>NUCLEOTIDE SEQUENCE</scope>
    <source>
        <strain evidence="6">KACC 17527</strain>
    </source>
</reference>
<gene>
    <name evidence="6" type="ORF">JJB11_07410</name>
</gene>
<dbReference type="AlphaFoldDB" id="A0A934TRB2"/>
<evidence type="ECO:0000256" key="2">
    <source>
        <dbReference type="ARBA" id="ARBA00023015"/>
    </source>
</evidence>
<keyword evidence="3" id="KW-0238">DNA-binding</keyword>
<dbReference type="EMBL" id="JAEPWM010000002">
    <property type="protein sequence ID" value="MBK6005919.1"/>
    <property type="molecule type" value="Genomic_DNA"/>
</dbReference>
<dbReference type="Pfam" id="PF03466">
    <property type="entry name" value="LysR_substrate"/>
    <property type="match status" value="1"/>
</dbReference>
<proteinExistence type="inferred from homology"/>
<keyword evidence="2" id="KW-0805">Transcription regulation</keyword>
<protein>
    <submittedName>
        <fullName evidence="6">LysR family transcriptional regulator</fullName>
    </submittedName>
</protein>
<comment type="similarity">
    <text evidence="1">Belongs to the LysR transcriptional regulatory family.</text>
</comment>
<dbReference type="InterPro" id="IPR005119">
    <property type="entry name" value="LysR_subst-bd"/>
</dbReference>
<evidence type="ECO:0000256" key="4">
    <source>
        <dbReference type="ARBA" id="ARBA00023163"/>
    </source>
</evidence>
<evidence type="ECO:0000256" key="1">
    <source>
        <dbReference type="ARBA" id="ARBA00009437"/>
    </source>
</evidence>
<evidence type="ECO:0000313" key="6">
    <source>
        <dbReference type="EMBL" id="MBK6005919.1"/>
    </source>
</evidence>
<dbReference type="SUPFAM" id="SSF53850">
    <property type="entry name" value="Periplasmic binding protein-like II"/>
    <property type="match status" value="1"/>
</dbReference>
<dbReference type="PROSITE" id="PS50931">
    <property type="entry name" value="HTH_LYSR"/>
    <property type="match status" value="1"/>
</dbReference>
<evidence type="ECO:0000259" key="5">
    <source>
        <dbReference type="PROSITE" id="PS50931"/>
    </source>
</evidence>
<dbReference type="PANTHER" id="PTHR30419">
    <property type="entry name" value="HTH-TYPE TRANSCRIPTIONAL REGULATOR YBHD"/>
    <property type="match status" value="1"/>
</dbReference>
<dbReference type="InterPro" id="IPR000847">
    <property type="entry name" value="LysR_HTH_N"/>
</dbReference>
<reference evidence="6" key="1">
    <citation type="journal article" date="2012" name="J. Microbiol. Biotechnol.">
        <title>Ramlibacter ginsenosidimutans sp. nov., with ginsenoside-converting activity.</title>
        <authorList>
            <person name="Wang L."/>
            <person name="An D.S."/>
            <person name="Kim S.G."/>
            <person name="Jin F.X."/>
            <person name="Kim S.C."/>
            <person name="Lee S.T."/>
            <person name="Im W.T."/>
        </authorList>
    </citation>
    <scope>NUCLEOTIDE SEQUENCE</scope>
    <source>
        <strain evidence="6">KACC 17527</strain>
    </source>
</reference>
<dbReference type="InterPro" id="IPR036388">
    <property type="entry name" value="WH-like_DNA-bd_sf"/>
</dbReference>
<organism evidence="6 7">
    <name type="scientific">Ramlibacter ginsenosidimutans</name>
    <dbReference type="NCBI Taxonomy" id="502333"/>
    <lineage>
        <taxon>Bacteria</taxon>
        <taxon>Pseudomonadati</taxon>
        <taxon>Pseudomonadota</taxon>
        <taxon>Betaproteobacteria</taxon>
        <taxon>Burkholderiales</taxon>
        <taxon>Comamonadaceae</taxon>
        <taxon>Ramlibacter</taxon>
    </lineage>
</organism>
<comment type="caution">
    <text evidence="6">The sequence shown here is derived from an EMBL/GenBank/DDBJ whole genome shotgun (WGS) entry which is preliminary data.</text>
</comment>
<keyword evidence="4" id="KW-0804">Transcription</keyword>